<proteinExistence type="predicted"/>
<dbReference type="SMART" id="SM00382">
    <property type="entry name" value="AAA"/>
    <property type="match status" value="1"/>
</dbReference>
<evidence type="ECO:0000259" key="3">
    <source>
        <dbReference type="SMART" id="SM00382"/>
    </source>
</evidence>
<accession>A0A9P0HQH5</accession>
<dbReference type="OrthoDB" id="343623at2759"/>
<dbReference type="PANTHER" id="PTHR12087">
    <property type="entry name" value="ORIGIN RECOGNITION COMPLEX SUBUNIT 4"/>
    <property type="match status" value="1"/>
</dbReference>
<dbReference type="GO" id="GO:0006270">
    <property type="term" value="P:DNA replication initiation"/>
    <property type="evidence" value="ECO:0007669"/>
    <property type="project" value="TreeGrafter"/>
</dbReference>
<sequence length="296" mass="33949">MKMLDENLEFDVKAVRKFLKEKLVSSPPNKHYEAFVELLSLLKRTVSSGESDSALIVGPRGCGKSSLLDSVLKELSNSEGNEYLLVKLNGLVQTDDNLALRAIIQQLHVKELEGDQITGSFSDNLMFVLQSLKTCDRQNTVPIIFILDEFQLFCNHKNQTLLYNLFDISKSAQAPMCVIGVTTRYDITELLEKRVSSRFSHRQILLMPNYDLNERMSLISYYFLLKKKSPALRKVSQEFIKKWDENTETLLNSSKVMGYFRKQLDMEPSLKALKNVLCSRSILLMEKLNILKISQH</sequence>
<dbReference type="Proteomes" id="UP001152798">
    <property type="component" value="Chromosome 6"/>
</dbReference>
<evidence type="ECO:0000313" key="5">
    <source>
        <dbReference type="Proteomes" id="UP001152798"/>
    </source>
</evidence>
<reference evidence="4" key="1">
    <citation type="submission" date="2022-01" db="EMBL/GenBank/DDBJ databases">
        <authorList>
            <person name="King R."/>
        </authorList>
    </citation>
    <scope>NUCLEOTIDE SEQUENCE</scope>
</reference>
<dbReference type="InterPro" id="IPR003959">
    <property type="entry name" value="ATPase_AAA_core"/>
</dbReference>
<organism evidence="4 5">
    <name type="scientific">Nezara viridula</name>
    <name type="common">Southern green stink bug</name>
    <name type="synonym">Cimex viridulus</name>
    <dbReference type="NCBI Taxonomy" id="85310"/>
    <lineage>
        <taxon>Eukaryota</taxon>
        <taxon>Metazoa</taxon>
        <taxon>Ecdysozoa</taxon>
        <taxon>Arthropoda</taxon>
        <taxon>Hexapoda</taxon>
        <taxon>Insecta</taxon>
        <taxon>Pterygota</taxon>
        <taxon>Neoptera</taxon>
        <taxon>Paraneoptera</taxon>
        <taxon>Hemiptera</taxon>
        <taxon>Heteroptera</taxon>
        <taxon>Panheteroptera</taxon>
        <taxon>Pentatomomorpha</taxon>
        <taxon>Pentatomoidea</taxon>
        <taxon>Pentatomidae</taxon>
        <taxon>Pentatominae</taxon>
        <taxon>Nezara</taxon>
    </lineage>
</organism>
<evidence type="ECO:0000256" key="1">
    <source>
        <dbReference type="ARBA" id="ARBA00019083"/>
    </source>
</evidence>
<dbReference type="InterPro" id="IPR016527">
    <property type="entry name" value="ORC4"/>
</dbReference>
<dbReference type="Pfam" id="PF00004">
    <property type="entry name" value="AAA"/>
    <property type="match status" value="1"/>
</dbReference>
<gene>
    <name evidence="4" type="ORF">NEZAVI_LOCUS14267</name>
</gene>
<dbReference type="GO" id="GO:0005524">
    <property type="term" value="F:ATP binding"/>
    <property type="evidence" value="ECO:0007669"/>
    <property type="project" value="InterPro"/>
</dbReference>
<dbReference type="AlphaFoldDB" id="A0A9P0HQH5"/>
<evidence type="ECO:0000256" key="2">
    <source>
        <dbReference type="ARBA" id="ARBA00046777"/>
    </source>
</evidence>
<dbReference type="PANTHER" id="PTHR12087:SF0">
    <property type="entry name" value="ORIGIN RECOGNITION COMPLEX SUBUNIT 4"/>
    <property type="match status" value="1"/>
</dbReference>
<dbReference type="EMBL" id="OV725082">
    <property type="protein sequence ID" value="CAH1406293.1"/>
    <property type="molecule type" value="Genomic_DNA"/>
</dbReference>
<dbReference type="GO" id="GO:0005664">
    <property type="term" value="C:nuclear origin of replication recognition complex"/>
    <property type="evidence" value="ECO:0007669"/>
    <property type="project" value="TreeGrafter"/>
</dbReference>
<feature type="domain" description="AAA+ ATPase" evidence="3">
    <location>
        <begin position="50"/>
        <end position="205"/>
    </location>
</feature>
<comment type="subunit">
    <text evidence="2">Component of ORC, a complex composed of at least 6 subunits: ORC1, ORC2, ORC3, ORC4, ORC5 and ORC6. ORC is regulated in a cell-cycle dependent manner. It is sequentially assembled at the exit from anaphase of mitosis and disassembled as cells enter S phase. Interacts with DBF4. Interacts with POLQ.</text>
</comment>
<dbReference type="InterPro" id="IPR027417">
    <property type="entry name" value="P-loop_NTPase"/>
</dbReference>
<evidence type="ECO:0000313" key="4">
    <source>
        <dbReference type="EMBL" id="CAH1406293.1"/>
    </source>
</evidence>
<dbReference type="GO" id="GO:0003688">
    <property type="term" value="F:DNA replication origin binding"/>
    <property type="evidence" value="ECO:0007669"/>
    <property type="project" value="TreeGrafter"/>
</dbReference>
<protein>
    <recommendedName>
        <fullName evidence="1">Origin recognition complex subunit 4</fullName>
    </recommendedName>
</protein>
<dbReference type="Gene3D" id="3.40.50.300">
    <property type="entry name" value="P-loop containing nucleotide triphosphate hydrolases"/>
    <property type="match status" value="1"/>
</dbReference>
<dbReference type="PIRSF" id="PIRSF007858">
    <property type="entry name" value="ORC4"/>
    <property type="match status" value="1"/>
</dbReference>
<dbReference type="GO" id="GO:0016887">
    <property type="term" value="F:ATP hydrolysis activity"/>
    <property type="evidence" value="ECO:0007669"/>
    <property type="project" value="InterPro"/>
</dbReference>
<dbReference type="InterPro" id="IPR003593">
    <property type="entry name" value="AAA+_ATPase"/>
</dbReference>
<dbReference type="CDD" id="cd00009">
    <property type="entry name" value="AAA"/>
    <property type="match status" value="1"/>
</dbReference>
<dbReference type="SUPFAM" id="SSF52540">
    <property type="entry name" value="P-loop containing nucleoside triphosphate hydrolases"/>
    <property type="match status" value="1"/>
</dbReference>
<keyword evidence="5" id="KW-1185">Reference proteome</keyword>
<name>A0A9P0HQH5_NEZVI</name>